<evidence type="ECO:0000313" key="4">
    <source>
        <dbReference type="Proteomes" id="UP001233172"/>
    </source>
</evidence>
<name>A0AAD8AZT7_BIOPF</name>
<proteinExistence type="predicted"/>
<evidence type="ECO:0000256" key="1">
    <source>
        <dbReference type="SAM" id="SignalP"/>
    </source>
</evidence>
<reference evidence="3" key="1">
    <citation type="journal article" date="2023" name="PLoS Negl. Trop. Dis.">
        <title>A genome sequence for Biomphalaria pfeifferi, the major vector snail for the human-infecting parasite Schistosoma mansoni.</title>
        <authorList>
            <person name="Bu L."/>
            <person name="Lu L."/>
            <person name="Laidemitt M.R."/>
            <person name="Zhang S.M."/>
            <person name="Mutuku M."/>
            <person name="Mkoji G."/>
            <person name="Steinauer M."/>
            <person name="Loker E.S."/>
        </authorList>
    </citation>
    <scope>NUCLEOTIDE SEQUENCE</scope>
    <source>
        <strain evidence="3">KasaAsao</strain>
    </source>
</reference>
<reference evidence="3" key="2">
    <citation type="submission" date="2023-04" db="EMBL/GenBank/DDBJ databases">
        <authorList>
            <person name="Bu L."/>
            <person name="Lu L."/>
            <person name="Laidemitt M.R."/>
            <person name="Zhang S.M."/>
            <person name="Mutuku M."/>
            <person name="Mkoji G."/>
            <person name="Steinauer M."/>
            <person name="Loker E.S."/>
        </authorList>
    </citation>
    <scope>NUCLEOTIDE SEQUENCE</scope>
    <source>
        <strain evidence="3">KasaAsao</strain>
        <tissue evidence="3">Whole Snail</tissue>
    </source>
</reference>
<comment type="caution">
    <text evidence="3">The sequence shown here is derived from an EMBL/GenBank/DDBJ whole genome shotgun (WGS) entry which is preliminary data.</text>
</comment>
<dbReference type="InterPro" id="IPR003609">
    <property type="entry name" value="Pan_app"/>
</dbReference>
<keyword evidence="1" id="KW-0732">Signal</keyword>
<gene>
    <name evidence="3" type="ORF">Bpfe_026485</name>
</gene>
<feature type="domain" description="Apple" evidence="2">
    <location>
        <begin position="19"/>
        <end position="95"/>
    </location>
</feature>
<keyword evidence="4" id="KW-1185">Reference proteome</keyword>
<dbReference type="EMBL" id="JASAOG010000205">
    <property type="protein sequence ID" value="KAK0044055.1"/>
    <property type="molecule type" value="Genomic_DNA"/>
</dbReference>
<organism evidence="3 4">
    <name type="scientific">Biomphalaria pfeifferi</name>
    <name type="common">Bloodfluke planorb</name>
    <name type="synonym">Freshwater snail</name>
    <dbReference type="NCBI Taxonomy" id="112525"/>
    <lineage>
        <taxon>Eukaryota</taxon>
        <taxon>Metazoa</taxon>
        <taxon>Spiralia</taxon>
        <taxon>Lophotrochozoa</taxon>
        <taxon>Mollusca</taxon>
        <taxon>Gastropoda</taxon>
        <taxon>Heterobranchia</taxon>
        <taxon>Euthyneura</taxon>
        <taxon>Panpulmonata</taxon>
        <taxon>Hygrophila</taxon>
        <taxon>Lymnaeoidea</taxon>
        <taxon>Planorbidae</taxon>
        <taxon>Biomphalaria</taxon>
    </lineage>
</organism>
<evidence type="ECO:0000313" key="3">
    <source>
        <dbReference type="EMBL" id="KAK0044055.1"/>
    </source>
</evidence>
<dbReference type="AlphaFoldDB" id="A0AAD8AZT7"/>
<dbReference type="Proteomes" id="UP001233172">
    <property type="component" value="Unassembled WGS sequence"/>
</dbReference>
<accession>A0AAD8AZT7</accession>
<sequence>MKYILLLLCVLKYCTGWLCENDSICLKHFRDLSAEPVGCDETTMRTFPSWSKLSCAMSCLASNSCAVFKYSSDTNTCSLCPGELIENLTFGTDKVFSWQYQYQTLIEKNVNVSDGINIGALVHMSGYMNGPLTSPIVLRLNPSYEAPSYPFCLHVNYSYIVIHSTLNPKSKSKNVQLSPDAIEENSTHSVDVLVAKRGYQVFLDQTFIAFEPHLLPYNVSMFVRITGHIDIDELFF</sequence>
<feature type="chain" id="PRO_5042053850" description="Apple domain-containing protein" evidence="1">
    <location>
        <begin position="17"/>
        <end position="236"/>
    </location>
</feature>
<dbReference type="PROSITE" id="PS50948">
    <property type="entry name" value="PAN"/>
    <property type="match status" value="1"/>
</dbReference>
<evidence type="ECO:0000259" key="2">
    <source>
        <dbReference type="PROSITE" id="PS50948"/>
    </source>
</evidence>
<protein>
    <recommendedName>
        <fullName evidence="2">Apple domain-containing protein</fullName>
    </recommendedName>
</protein>
<feature type="signal peptide" evidence="1">
    <location>
        <begin position="1"/>
        <end position="16"/>
    </location>
</feature>